<evidence type="ECO:0000259" key="1">
    <source>
        <dbReference type="PROSITE" id="PS51725"/>
    </source>
</evidence>
<dbReference type="RefSeq" id="WP_284340809.1">
    <property type="nucleotide sequence ID" value="NZ_BSNS01000011.1"/>
</dbReference>
<name>A0ABQ5W6A0_9HYPH</name>
<dbReference type="PANTHER" id="PTHR33336">
    <property type="entry name" value="QUINOL MONOOXYGENASE YGIN-RELATED"/>
    <property type="match status" value="1"/>
</dbReference>
<organism evidence="2 3">
    <name type="scientific">Devosia nitrariae</name>
    <dbReference type="NCBI Taxonomy" id="2071872"/>
    <lineage>
        <taxon>Bacteria</taxon>
        <taxon>Pseudomonadati</taxon>
        <taxon>Pseudomonadota</taxon>
        <taxon>Alphaproteobacteria</taxon>
        <taxon>Hyphomicrobiales</taxon>
        <taxon>Devosiaceae</taxon>
        <taxon>Devosia</taxon>
    </lineage>
</organism>
<keyword evidence="2" id="KW-0560">Oxidoreductase</keyword>
<dbReference type="SUPFAM" id="SSF54909">
    <property type="entry name" value="Dimeric alpha+beta barrel"/>
    <property type="match status" value="1"/>
</dbReference>
<dbReference type="PANTHER" id="PTHR33336:SF1">
    <property type="entry name" value="(4S)-4-HYDROXY-5-PHOSPHONOOXYPENTANE-2,3-DIONE ISOMERASE"/>
    <property type="match status" value="1"/>
</dbReference>
<dbReference type="Proteomes" id="UP001156691">
    <property type="component" value="Unassembled WGS sequence"/>
</dbReference>
<dbReference type="Gene3D" id="3.30.70.100">
    <property type="match status" value="1"/>
</dbReference>
<dbReference type="InterPro" id="IPR007138">
    <property type="entry name" value="ABM_dom"/>
</dbReference>
<accession>A0ABQ5W6A0</accession>
<keyword evidence="3" id="KW-1185">Reference proteome</keyword>
<reference evidence="3" key="1">
    <citation type="journal article" date="2019" name="Int. J. Syst. Evol. Microbiol.">
        <title>The Global Catalogue of Microorganisms (GCM) 10K type strain sequencing project: providing services to taxonomists for standard genome sequencing and annotation.</title>
        <authorList>
            <consortium name="The Broad Institute Genomics Platform"/>
            <consortium name="The Broad Institute Genome Sequencing Center for Infectious Disease"/>
            <person name="Wu L."/>
            <person name="Ma J."/>
        </authorList>
    </citation>
    <scope>NUCLEOTIDE SEQUENCE [LARGE SCALE GENOMIC DNA]</scope>
    <source>
        <strain evidence="3">NBRC 112416</strain>
    </source>
</reference>
<keyword evidence="2" id="KW-0503">Monooxygenase</keyword>
<proteinExistence type="predicted"/>
<comment type="caution">
    <text evidence="2">The sequence shown here is derived from an EMBL/GenBank/DDBJ whole genome shotgun (WGS) entry which is preliminary data.</text>
</comment>
<dbReference type="PROSITE" id="PS51725">
    <property type="entry name" value="ABM"/>
    <property type="match status" value="1"/>
</dbReference>
<dbReference type="Pfam" id="PF03992">
    <property type="entry name" value="ABM"/>
    <property type="match status" value="1"/>
</dbReference>
<gene>
    <name evidence="2" type="ORF">GCM10010862_26570</name>
</gene>
<feature type="domain" description="ABM" evidence="1">
    <location>
        <begin position="5"/>
        <end position="94"/>
    </location>
</feature>
<evidence type="ECO:0000313" key="2">
    <source>
        <dbReference type="EMBL" id="GLQ55398.1"/>
    </source>
</evidence>
<dbReference type="EMBL" id="BSNS01000011">
    <property type="protein sequence ID" value="GLQ55398.1"/>
    <property type="molecule type" value="Genomic_DNA"/>
</dbReference>
<sequence>MSANHVVVVDLVVGAGHLKAFMPLMLENARASLPVEPGCVRFDICQDEDAPCRLLLYEVYDDEVAFAAHLASPHYRTFEIATSSMLAAKSVRTMTLRAG</sequence>
<protein>
    <submittedName>
        <fullName evidence="2">Antibiotic biosynthesis monooxygenase</fullName>
    </submittedName>
</protein>
<dbReference type="GO" id="GO:0004497">
    <property type="term" value="F:monooxygenase activity"/>
    <property type="evidence" value="ECO:0007669"/>
    <property type="project" value="UniProtKB-KW"/>
</dbReference>
<evidence type="ECO:0000313" key="3">
    <source>
        <dbReference type="Proteomes" id="UP001156691"/>
    </source>
</evidence>
<dbReference type="InterPro" id="IPR050744">
    <property type="entry name" value="AI-2_Isomerase_LsrG"/>
</dbReference>
<dbReference type="InterPro" id="IPR011008">
    <property type="entry name" value="Dimeric_a/b-barrel"/>
</dbReference>